<dbReference type="EMBL" id="BAAAZP010000101">
    <property type="protein sequence ID" value="GAA3684880.1"/>
    <property type="molecule type" value="Genomic_DNA"/>
</dbReference>
<comment type="caution">
    <text evidence="1">The sequence shown here is derived from an EMBL/GenBank/DDBJ whole genome shotgun (WGS) entry which is preliminary data.</text>
</comment>
<dbReference type="RefSeq" id="WP_344884697.1">
    <property type="nucleotide sequence ID" value="NZ_BAAAZP010000101.1"/>
</dbReference>
<proteinExistence type="predicted"/>
<evidence type="ECO:0000313" key="1">
    <source>
        <dbReference type="EMBL" id="GAA3684880.1"/>
    </source>
</evidence>
<reference evidence="2" key="1">
    <citation type="journal article" date="2019" name="Int. J. Syst. Evol. Microbiol.">
        <title>The Global Catalogue of Microorganisms (GCM) 10K type strain sequencing project: providing services to taxonomists for standard genome sequencing and annotation.</title>
        <authorList>
            <consortium name="The Broad Institute Genomics Platform"/>
            <consortium name="The Broad Institute Genome Sequencing Center for Infectious Disease"/>
            <person name="Wu L."/>
            <person name="Ma J."/>
        </authorList>
    </citation>
    <scope>NUCLEOTIDE SEQUENCE [LARGE SCALE GENOMIC DNA]</scope>
    <source>
        <strain evidence="2">JCM 16904</strain>
    </source>
</reference>
<name>A0ABP7CE24_9ACTN</name>
<organism evidence="1 2">
    <name type="scientific">Nonomuraea antimicrobica</name>
    <dbReference type="NCBI Taxonomy" id="561173"/>
    <lineage>
        <taxon>Bacteria</taxon>
        <taxon>Bacillati</taxon>
        <taxon>Actinomycetota</taxon>
        <taxon>Actinomycetes</taxon>
        <taxon>Streptosporangiales</taxon>
        <taxon>Streptosporangiaceae</taxon>
        <taxon>Nonomuraea</taxon>
    </lineage>
</organism>
<gene>
    <name evidence="1" type="ORF">GCM10022224_057000</name>
</gene>
<evidence type="ECO:0000313" key="2">
    <source>
        <dbReference type="Proteomes" id="UP001500902"/>
    </source>
</evidence>
<dbReference type="Proteomes" id="UP001500902">
    <property type="component" value="Unassembled WGS sequence"/>
</dbReference>
<protein>
    <submittedName>
        <fullName evidence="1">Uncharacterized protein</fullName>
    </submittedName>
</protein>
<accession>A0ABP7CE24</accession>
<sequence>MGDGRIIDPEKVLAMGKAAAKAAMEVDQWARQADGTIASVRHLVKDAPEVRSRSRKATGPLTQQGGVAAGKAIKYVDDQRAIDELRTWKFWMPQLSNVTDPNLIKVITSDEFGSVPIGVSGYLLEKFNLGASVAGPKGPNAQMPFVPRMDHIPTPGRPGLSLIYRSDWAPMIDRSGWSTQGNANWSPIRYQRLPSGLMVPAGSAPDPRLASRPPGSMPLPRGWSNHPGRGIVPNPNVPVFRTNGWLKTGGNVMKWGGAGLTVYGAGYNQWQQDKAYHPEMSRNERLGRAAGNAAVEGGPAAAGALAAGWAGAKAGAMGGAYVGAFFGPWGATIGGVVGGLGGGIGAGFVGSKAGAATGRWLKKLF</sequence>
<keyword evidence="2" id="KW-1185">Reference proteome</keyword>